<evidence type="ECO:0000313" key="2">
    <source>
        <dbReference type="EMBL" id="GMS87070.1"/>
    </source>
</evidence>
<organism evidence="2 3">
    <name type="scientific">Pristionchus entomophagus</name>
    <dbReference type="NCBI Taxonomy" id="358040"/>
    <lineage>
        <taxon>Eukaryota</taxon>
        <taxon>Metazoa</taxon>
        <taxon>Ecdysozoa</taxon>
        <taxon>Nematoda</taxon>
        <taxon>Chromadorea</taxon>
        <taxon>Rhabditida</taxon>
        <taxon>Rhabditina</taxon>
        <taxon>Diplogasteromorpha</taxon>
        <taxon>Diplogasteroidea</taxon>
        <taxon>Neodiplogasteridae</taxon>
        <taxon>Pristionchus</taxon>
    </lineage>
</organism>
<keyword evidence="1" id="KW-1133">Transmembrane helix</keyword>
<keyword evidence="1" id="KW-0812">Transmembrane</keyword>
<keyword evidence="3" id="KW-1185">Reference proteome</keyword>
<dbReference type="EMBL" id="BTSX01000002">
    <property type="protein sequence ID" value="GMS87070.1"/>
    <property type="molecule type" value="Genomic_DNA"/>
</dbReference>
<keyword evidence="1" id="KW-0472">Membrane</keyword>
<feature type="transmembrane region" description="Helical" evidence="1">
    <location>
        <begin position="37"/>
        <end position="55"/>
    </location>
</feature>
<dbReference type="Proteomes" id="UP001432027">
    <property type="component" value="Unassembled WGS sequence"/>
</dbReference>
<comment type="caution">
    <text evidence="2">The sequence shown here is derived from an EMBL/GenBank/DDBJ whole genome shotgun (WGS) entry which is preliminary data.</text>
</comment>
<feature type="non-terminal residue" evidence="2">
    <location>
        <position position="1"/>
    </location>
</feature>
<evidence type="ECO:0008006" key="4">
    <source>
        <dbReference type="Google" id="ProtNLM"/>
    </source>
</evidence>
<evidence type="ECO:0000313" key="3">
    <source>
        <dbReference type="Proteomes" id="UP001432027"/>
    </source>
</evidence>
<protein>
    <recommendedName>
        <fullName evidence="4">Transmembrane protein 138</fullName>
    </recommendedName>
</protein>
<gene>
    <name evidence="2" type="ORF">PENTCL1PPCAC_9245</name>
</gene>
<name>A0AAV5SWH3_9BILA</name>
<evidence type="ECO:0000256" key="1">
    <source>
        <dbReference type="SAM" id="Phobius"/>
    </source>
</evidence>
<proteinExistence type="predicted"/>
<accession>A0AAV5SWH3</accession>
<sequence>LLRRLVLLTVVVQLSCGGLYSAIRFNTRRPFRLYLFNLYYALLALVATLLNYVVIQSHPTLRKEFFRLTRLAKYLRQEDTRKISSVQGSRLDIPLSDHSEFYFRSYRNSW</sequence>
<reference evidence="2" key="1">
    <citation type="submission" date="2023-10" db="EMBL/GenBank/DDBJ databases">
        <title>Genome assembly of Pristionchus species.</title>
        <authorList>
            <person name="Yoshida K."/>
            <person name="Sommer R.J."/>
        </authorList>
    </citation>
    <scope>NUCLEOTIDE SEQUENCE</scope>
    <source>
        <strain evidence="2">RS0144</strain>
    </source>
</reference>
<dbReference type="AlphaFoldDB" id="A0AAV5SWH3"/>